<feature type="transmembrane region" description="Helical" evidence="1">
    <location>
        <begin position="27"/>
        <end position="45"/>
    </location>
</feature>
<keyword evidence="1" id="KW-0812">Transmembrane</keyword>
<gene>
    <name evidence="2" type="ORF">ACFPTR_00360</name>
</gene>
<protein>
    <recommendedName>
        <fullName evidence="4">Nucleoside transporter/FeoB GTPase Gate domain-containing protein</fullName>
    </recommendedName>
</protein>
<keyword evidence="1" id="KW-1133">Transmembrane helix</keyword>
<feature type="transmembrane region" description="Helical" evidence="1">
    <location>
        <begin position="307"/>
        <end position="332"/>
    </location>
</feature>
<name>A0ABW0U3J8_9BACI</name>
<dbReference type="Proteomes" id="UP001596143">
    <property type="component" value="Unassembled WGS sequence"/>
</dbReference>
<feature type="transmembrane region" description="Helical" evidence="1">
    <location>
        <begin position="235"/>
        <end position="254"/>
    </location>
</feature>
<evidence type="ECO:0008006" key="4">
    <source>
        <dbReference type="Google" id="ProtNLM"/>
    </source>
</evidence>
<evidence type="ECO:0000313" key="3">
    <source>
        <dbReference type="Proteomes" id="UP001596143"/>
    </source>
</evidence>
<accession>A0ABW0U3J8</accession>
<evidence type="ECO:0000313" key="2">
    <source>
        <dbReference type="EMBL" id="MFC5627347.1"/>
    </source>
</evidence>
<dbReference type="RefSeq" id="WP_270896791.1">
    <property type="nucleotide sequence ID" value="NZ_JBHSPF010000003.1"/>
</dbReference>
<feature type="transmembrane region" description="Helical" evidence="1">
    <location>
        <begin position="163"/>
        <end position="196"/>
    </location>
</feature>
<feature type="transmembrane region" description="Helical" evidence="1">
    <location>
        <begin position="344"/>
        <end position="365"/>
    </location>
</feature>
<reference evidence="3" key="1">
    <citation type="journal article" date="2019" name="Int. J. Syst. Evol. Microbiol.">
        <title>The Global Catalogue of Microorganisms (GCM) 10K type strain sequencing project: providing services to taxonomists for standard genome sequencing and annotation.</title>
        <authorList>
            <consortium name="The Broad Institute Genomics Platform"/>
            <consortium name="The Broad Institute Genome Sequencing Center for Infectious Disease"/>
            <person name="Wu L."/>
            <person name="Ma J."/>
        </authorList>
    </citation>
    <scope>NUCLEOTIDE SEQUENCE [LARGE SCALE GENOMIC DNA]</scope>
    <source>
        <strain evidence="3">CGMCC 1.15790</strain>
    </source>
</reference>
<proteinExistence type="predicted"/>
<keyword evidence="1" id="KW-0472">Membrane</keyword>
<feature type="transmembrane region" description="Helical" evidence="1">
    <location>
        <begin position="60"/>
        <end position="83"/>
    </location>
</feature>
<dbReference type="EMBL" id="JBHSPF010000003">
    <property type="protein sequence ID" value="MFC5627347.1"/>
    <property type="molecule type" value="Genomic_DNA"/>
</dbReference>
<sequence>MSEAKKVAEEVVVPHQPKKEKRKWTRIEGVGFVLVITSLFVLLFSPETLSGLFNSVVDQVYPVVVDTFLTGTVGVSIIVSVIIGRSLERLGFTDALSRIFVPLTNLYKINPAVIIPSIYNILGDINAAGKIAGPILMRSNATKDEQKIAVATMVQSQQSFATFMLGMVALTAVGVNAFIVVFLAVFIPVVIVPFLLSKTIYRNTKSVKLEELPSFTPKTGFLPTLFNSAREGAELVFLLIIPAVAVVFACIGILDYMGIWSPIEKGLSSALLALNIDPETGVLSILASPTLGMATLAETAATLDPRLVIGSFVLAASGLPLSSVFGQIPVIWADNSDLTEKEAMGAAVLGIVMRIITAFLIVYFLTPILV</sequence>
<comment type="caution">
    <text evidence="2">The sequence shown here is derived from an EMBL/GenBank/DDBJ whole genome shotgun (WGS) entry which is preliminary data.</text>
</comment>
<evidence type="ECO:0000256" key="1">
    <source>
        <dbReference type="SAM" id="Phobius"/>
    </source>
</evidence>
<organism evidence="2 3">
    <name type="scientific">Aliibacillus thermotolerans</name>
    <dbReference type="NCBI Taxonomy" id="1834418"/>
    <lineage>
        <taxon>Bacteria</taxon>
        <taxon>Bacillati</taxon>
        <taxon>Bacillota</taxon>
        <taxon>Bacilli</taxon>
        <taxon>Bacillales</taxon>
        <taxon>Bacillaceae</taxon>
        <taxon>Aliibacillus</taxon>
    </lineage>
</organism>
<keyword evidence="3" id="KW-1185">Reference proteome</keyword>